<evidence type="ECO:0000313" key="1">
    <source>
        <dbReference type="EMBL" id="KAL1530059.1"/>
    </source>
</evidence>
<gene>
    <name evidence="1" type="ORF">AB1Y20_000981</name>
</gene>
<comment type="caution">
    <text evidence="1">The sequence shown here is derived from an EMBL/GenBank/DDBJ whole genome shotgun (WGS) entry which is preliminary data.</text>
</comment>
<protein>
    <submittedName>
        <fullName evidence="1">Uncharacterized protein</fullName>
    </submittedName>
</protein>
<name>A0AB34K883_PRYPA</name>
<evidence type="ECO:0000313" key="2">
    <source>
        <dbReference type="Proteomes" id="UP001515480"/>
    </source>
</evidence>
<accession>A0AB34K883</accession>
<sequence>MGRTAATLVMAKGWAVRAGDSMTLLKAGASASATMEEAYVKLLQEEMAMKPGVKAELTRILLESVAGEIGMVVKGQSPATMATPLVMVAKEMQVVQVKKRQARTARDAAGAMVVSRAKEERKLGGLQALVAMG</sequence>
<reference evidence="1 2" key="1">
    <citation type="journal article" date="2024" name="Science">
        <title>Giant polyketide synthase enzymes in the biosynthesis of giant marine polyether toxins.</title>
        <authorList>
            <person name="Fallon T.R."/>
            <person name="Shende V.V."/>
            <person name="Wierzbicki I.H."/>
            <person name="Pendleton A.L."/>
            <person name="Watervoot N.F."/>
            <person name="Auber R.P."/>
            <person name="Gonzalez D.J."/>
            <person name="Wisecaver J.H."/>
            <person name="Moore B.S."/>
        </authorList>
    </citation>
    <scope>NUCLEOTIDE SEQUENCE [LARGE SCALE GENOMIC DNA]</scope>
    <source>
        <strain evidence="1 2">12B1</strain>
    </source>
</reference>
<dbReference type="AlphaFoldDB" id="A0AB34K883"/>
<proteinExistence type="predicted"/>
<dbReference type="Proteomes" id="UP001515480">
    <property type="component" value="Unassembled WGS sequence"/>
</dbReference>
<keyword evidence="2" id="KW-1185">Reference proteome</keyword>
<organism evidence="1 2">
    <name type="scientific">Prymnesium parvum</name>
    <name type="common">Toxic golden alga</name>
    <dbReference type="NCBI Taxonomy" id="97485"/>
    <lineage>
        <taxon>Eukaryota</taxon>
        <taxon>Haptista</taxon>
        <taxon>Haptophyta</taxon>
        <taxon>Prymnesiophyceae</taxon>
        <taxon>Prymnesiales</taxon>
        <taxon>Prymnesiaceae</taxon>
        <taxon>Prymnesium</taxon>
    </lineage>
</organism>
<dbReference type="EMBL" id="JBGBPQ010000001">
    <property type="protein sequence ID" value="KAL1530059.1"/>
    <property type="molecule type" value="Genomic_DNA"/>
</dbReference>